<dbReference type="Proteomes" id="UP001472677">
    <property type="component" value="Unassembled WGS sequence"/>
</dbReference>
<feature type="signal peptide" evidence="4">
    <location>
        <begin position="1"/>
        <end position="19"/>
    </location>
</feature>
<gene>
    <name evidence="6" type="ORF">V6N12_032620</name>
</gene>
<evidence type="ECO:0000259" key="5">
    <source>
        <dbReference type="PROSITE" id="PS51767"/>
    </source>
</evidence>
<evidence type="ECO:0000256" key="1">
    <source>
        <dbReference type="ARBA" id="ARBA00007447"/>
    </source>
</evidence>
<dbReference type="InterPro" id="IPR051708">
    <property type="entry name" value="Plant_Aspart_Prot_A1"/>
</dbReference>
<dbReference type="InterPro" id="IPR033121">
    <property type="entry name" value="PEPTIDASE_A1"/>
</dbReference>
<dbReference type="InterPro" id="IPR032675">
    <property type="entry name" value="LRR_dom_sf"/>
</dbReference>
<keyword evidence="2" id="KW-0645">Protease</keyword>
<dbReference type="Pfam" id="PF00560">
    <property type="entry name" value="LRR_1"/>
    <property type="match status" value="2"/>
</dbReference>
<evidence type="ECO:0000256" key="3">
    <source>
        <dbReference type="ARBA" id="ARBA00022801"/>
    </source>
</evidence>
<evidence type="ECO:0000313" key="6">
    <source>
        <dbReference type="EMBL" id="KAK8508623.1"/>
    </source>
</evidence>
<name>A0ABR2BN83_9ROSI</name>
<comment type="caution">
    <text evidence="6">The sequence shown here is derived from an EMBL/GenBank/DDBJ whole genome shotgun (WGS) entry which is preliminary data.</text>
</comment>
<evidence type="ECO:0000256" key="4">
    <source>
        <dbReference type="SAM" id="SignalP"/>
    </source>
</evidence>
<dbReference type="InterPro" id="IPR021109">
    <property type="entry name" value="Peptidase_aspartic_dom_sf"/>
</dbReference>
<dbReference type="InterPro" id="IPR032861">
    <property type="entry name" value="TAXi_N"/>
</dbReference>
<dbReference type="Pfam" id="PF14543">
    <property type="entry name" value="TAXi_N"/>
    <property type="match status" value="1"/>
</dbReference>
<comment type="similarity">
    <text evidence="1">Belongs to the peptidase A1 family.</text>
</comment>
<dbReference type="Gene3D" id="3.80.10.10">
    <property type="entry name" value="Ribonuclease Inhibitor"/>
    <property type="match status" value="1"/>
</dbReference>
<proteinExistence type="inferred from homology"/>
<keyword evidence="7" id="KW-1185">Reference proteome</keyword>
<sequence length="673" mass="73267">MKTPFVALVLFLVSSLAQGLYPKCATQDHGSNLQVFHVYSPCSPFKPSKQLSWEEDVLQTLAKDQARVQYLSSLVAKKSVVPIASGRQIVQSPTYIVRVNIGTPPQTMLMAMDTSSDAAWVPCTGCIGCSSTAFDSAKSTTFKTLGCQAAQCKQVPNPTCGGSACSFNMTYGGSTIAGNLSQDNITLATDPIPNYTFGCLQKTTGNSVPPQGLLGLGRGPLSLLSQSQNFYQSTFSYCLPSFKSLNFSGSLRLGPTGQPLRIKYTPLLKNPRKPSLYYVNLVAIRVGRKIVDIPPNALAFNPSTGAGTIIDSGTVFTRLVQPAYVAVRDEFRRRVRVANVTSLGGFDTCYSVPIVAPTITLMFSGMNVSLPQDNLLIHSTAGGITCLAMASAPALNVIANMQQQNHRVLFDVPNSRVGFARSNHCNWVGITCNSAGSATDLSLAEYGSRLRVTLCDLDFLSFHNLTRLHLPNNSLYGPSPSHIRYLSKLIFLNLSFNNLSGNIPFEICLLTRLQLFSLESNKINGPMPPNIGNMTSVSGIYFSDNYLSGPIPASVGNFRNWIWLDLYGNYLSGSIPNEIGLLESLFVLHLLGNNLTGAIPISIANLTNLAVLWPHSSNVHQYYCFAIITQWPQWSVTGEFMPQRSTHSSQGDQQQFVQSDAIEFEKLQKLNQS</sequence>
<dbReference type="SUPFAM" id="SSF52058">
    <property type="entry name" value="L domain-like"/>
    <property type="match status" value="1"/>
</dbReference>
<reference evidence="6 7" key="1">
    <citation type="journal article" date="2024" name="G3 (Bethesda)">
        <title>Genome assembly of Hibiscus sabdariffa L. provides insights into metabolisms of medicinal natural products.</title>
        <authorList>
            <person name="Kim T."/>
        </authorList>
    </citation>
    <scope>NUCLEOTIDE SEQUENCE [LARGE SCALE GENOMIC DNA]</scope>
    <source>
        <strain evidence="6">TK-2024</strain>
        <tissue evidence="6">Old leaves</tissue>
    </source>
</reference>
<evidence type="ECO:0000313" key="7">
    <source>
        <dbReference type="Proteomes" id="UP001472677"/>
    </source>
</evidence>
<evidence type="ECO:0000256" key="2">
    <source>
        <dbReference type="ARBA" id="ARBA00022670"/>
    </source>
</evidence>
<organism evidence="6 7">
    <name type="scientific">Hibiscus sabdariffa</name>
    <name type="common">roselle</name>
    <dbReference type="NCBI Taxonomy" id="183260"/>
    <lineage>
        <taxon>Eukaryota</taxon>
        <taxon>Viridiplantae</taxon>
        <taxon>Streptophyta</taxon>
        <taxon>Embryophyta</taxon>
        <taxon>Tracheophyta</taxon>
        <taxon>Spermatophyta</taxon>
        <taxon>Magnoliopsida</taxon>
        <taxon>eudicotyledons</taxon>
        <taxon>Gunneridae</taxon>
        <taxon>Pentapetalae</taxon>
        <taxon>rosids</taxon>
        <taxon>malvids</taxon>
        <taxon>Malvales</taxon>
        <taxon>Malvaceae</taxon>
        <taxon>Malvoideae</taxon>
        <taxon>Hibiscus</taxon>
    </lineage>
</organism>
<protein>
    <recommendedName>
        <fullName evidence="5">Peptidase A1 domain-containing protein</fullName>
    </recommendedName>
</protein>
<keyword evidence="3" id="KW-0378">Hydrolase</keyword>
<dbReference type="Gene3D" id="2.40.70.10">
    <property type="entry name" value="Acid Proteases"/>
    <property type="match status" value="2"/>
</dbReference>
<keyword evidence="4" id="KW-0732">Signal</keyword>
<dbReference type="InterPro" id="IPR001611">
    <property type="entry name" value="Leu-rich_rpt"/>
</dbReference>
<accession>A0ABR2BN83</accession>
<dbReference type="InterPro" id="IPR032799">
    <property type="entry name" value="TAXi_C"/>
</dbReference>
<dbReference type="PANTHER" id="PTHR47967:SF67">
    <property type="entry name" value="ASPARTYL PROTEASE AED3-LIKE"/>
    <property type="match status" value="1"/>
</dbReference>
<dbReference type="Pfam" id="PF14541">
    <property type="entry name" value="TAXi_C"/>
    <property type="match status" value="1"/>
</dbReference>
<dbReference type="PROSITE" id="PS51767">
    <property type="entry name" value="PEPTIDASE_A1"/>
    <property type="match status" value="1"/>
</dbReference>
<feature type="domain" description="Peptidase A1" evidence="5">
    <location>
        <begin position="95"/>
        <end position="420"/>
    </location>
</feature>
<dbReference type="EMBL" id="JBBPBM010000098">
    <property type="protein sequence ID" value="KAK8508623.1"/>
    <property type="molecule type" value="Genomic_DNA"/>
</dbReference>
<feature type="chain" id="PRO_5046068807" description="Peptidase A1 domain-containing protein" evidence="4">
    <location>
        <begin position="20"/>
        <end position="673"/>
    </location>
</feature>
<dbReference type="PANTHER" id="PTHR47967">
    <property type="entry name" value="OS07G0603500 PROTEIN-RELATED"/>
    <property type="match status" value="1"/>
</dbReference>
<dbReference type="SUPFAM" id="SSF50630">
    <property type="entry name" value="Acid proteases"/>
    <property type="match status" value="1"/>
</dbReference>